<dbReference type="Gene3D" id="1.10.150.240">
    <property type="entry name" value="Putative phosphatase, domain 2"/>
    <property type="match status" value="1"/>
</dbReference>
<evidence type="ECO:0000313" key="1">
    <source>
        <dbReference type="EMBL" id="KAL2271413.1"/>
    </source>
</evidence>
<dbReference type="InterPro" id="IPR006439">
    <property type="entry name" value="HAD-SF_hydro_IA"/>
</dbReference>
<dbReference type="Proteomes" id="UP001600064">
    <property type="component" value="Unassembled WGS sequence"/>
</dbReference>
<protein>
    <submittedName>
        <fullName evidence="1">Uncharacterized protein</fullName>
    </submittedName>
</protein>
<sequence>MGSQHATSGLPPIRACLFDMDGLLLNTEDIYSLCANKVLAKYNRPPLPWSVKAKLMGVPGGSNGDVFHAWAQLPISREQYAREQAEHHAVHFPECEPLPGATELLAHLTGGGRGGESAAAAAARNVDGRRVRVALASSTATDNFALKTSRPAAKGLLDMIPENLRVLGDDPRVRPGRGKPAPDIYLLALDTINAALREENADEPPITPAECLVFEDSVPGVEAGRRAGMRVVWVPHEKLWEEWKDKAREVLAGRTGLVPELGDEHQLGQLDDGWAERLETLEGFPYERFGIQGP</sequence>
<name>A0ABR4DMA9_9PEZI</name>
<dbReference type="Gene3D" id="3.40.50.1000">
    <property type="entry name" value="HAD superfamily/HAD-like"/>
    <property type="match status" value="1"/>
</dbReference>
<dbReference type="SUPFAM" id="SSF56784">
    <property type="entry name" value="HAD-like"/>
    <property type="match status" value="1"/>
</dbReference>
<keyword evidence="2" id="KW-1185">Reference proteome</keyword>
<dbReference type="RefSeq" id="XP_070870137.1">
    <property type="nucleotide sequence ID" value="XM_071014465.1"/>
</dbReference>
<dbReference type="PANTHER" id="PTHR18901:SF42">
    <property type="entry name" value="SUPERFAMILY HYDROLASE, PUTATIVE-RELATED"/>
    <property type="match status" value="1"/>
</dbReference>
<dbReference type="NCBIfam" id="TIGR01509">
    <property type="entry name" value="HAD-SF-IA-v3"/>
    <property type="match status" value="1"/>
</dbReference>
<dbReference type="Pfam" id="PF00702">
    <property type="entry name" value="Hydrolase"/>
    <property type="match status" value="1"/>
</dbReference>
<reference evidence="1 2" key="1">
    <citation type="journal article" date="2024" name="Commun. Biol.">
        <title>Comparative genomic analysis of thermophilic fungi reveals convergent evolutionary adaptations and gene losses.</title>
        <authorList>
            <person name="Steindorff A.S."/>
            <person name="Aguilar-Pontes M.V."/>
            <person name="Robinson A.J."/>
            <person name="Andreopoulos B."/>
            <person name="LaButti K."/>
            <person name="Kuo A."/>
            <person name="Mondo S."/>
            <person name="Riley R."/>
            <person name="Otillar R."/>
            <person name="Haridas S."/>
            <person name="Lipzen A."/>
            <person name="Grimwood J."/>
            <person name="Schmutz J."/>
            <person name="Clum A."/>
            <person name="Reid I.D."/>
            <person name="Moisan M.C."/>
            <person name="Butler G."/>
            <person name="Nguyen T.T.M."/>
            <person name="Dewar K."/>
            <person name="Conant G."/>
            <person name="Drula E."/>
            <person name="Henrissat B."/>
            <person name="Hansel C."/>
            <person name="Singer S."/>
            <person name="Hutchinson M.I."/>
            <person name="de Vries R.P."/>
            <person name="Natvig D.O."/>
            <person name="Powell A.J."/>
            <person name="Tsang A."/>
            <person name="Grigoriev I.V."/>
        </authorList>
    </citation>
    <scope>NUCLEOTIDE SEQUENCE [LARGE SCALE GENOMIC DNA]</scope>
    <source>
        <strain evidence="1 2">ATCC 22073</strain>
    </source>
</reference>
<gene>
    <name evidence="1" type="ORF">VTJ83DRAFT_784</name>
</gene>
<dbReference type="InterPro" id="IPR036412">
    <property type="entry name" value="HAD-like_sf"/>
</dbReference>
<dbReference type="InterPro" id="IPR023198">
    <property type="entry name" value="PGP-like_dom2"/>
</dbReference>
<dbReference type="EMBL" id="JAZGUE010000001">
    <property type="protein sequence ID" value="KAL2271413.1"/>
    <property type="molecule type" value="Genomic_DNA"/>
</dbReference>
<organism evidence="1 2">
    <name type="scientific">Remersonia thermophila</name>
    <dbReference type="NCBI Taxonomy" id="72144"/>
    <lineage>
        <taxon>Eukaryota</taxon>
        <taxon>Fungi</taxon>
        <taxon>Dikarya</taxon>
        <taxon>Ascomycota</taxon>
        <taxon>Pezizomycotina</taxon>
        <taxon>Sordariomycetes</taxon>
        <taxon>Sordariomycetidae</taxon>
        <taxon>Sordariales</taxon>
        <taxon>Sordariales incertae sedis</taxon>
        <taxon>Remersonia</taxon>
    </lineage>
</organism>
<dbReference type="GeneID" id="98129109"/>
<proteinExistence type="predicted"/>
<evidence type="ECO:0000313" key="2">
    <source>
        <dbReference type="Proteomes" id="UP001600064"/>
    </source>
</evidence>
<dbReference type="InterPro" id="IPR023214">
    <property type="entry name" value="HAD_sf"/>
</dbReference>
<comment type="caution">
    <text evidence="1">The sequence shown here is derived from an EMBL/GenBank/DDBJ whole genome shotgun (WGS) entry which is preliminary data.</text>
</comment>
<dbReference type="PANTHER" id="PTHR18901">
    <property type="entry name" value="2-DEOXYGLUCOSE-6-PHOSPHATE PHOSPHATASE 2"/>
    <property type="match status" value="1"/>
</dbReference>
<accession>A0ABR4DMA9</accession>